<dbReference type="PANTHER" id="PTHR31912:SF34">
    <property type="entry name" value="NOTOCHORD-RELATED PROTEIN"/>
    <property type="match status" value="1"/>
</dbReference>
<evidence type="ECO:0000313" key="2">
    <source>
        <dbReference type="Proteomes" id="UP001153365"/>
    </source>
</evidence>
<proteinExistence type="predicted"/>
<dbReference type="AlphaFoldDB" id="A0AAV0AKD1"/>
<comment type="caution">
    <text evidence="1">The sequence shown here is derived from an EMBL/GenBank/DDBJ whole genome shotgun (WGS) entry which is preliminary data.</text>
</comment>
<organism evidence="1 2">
    <name type="scientific">Phakopsora pachyrhizi</name>
    <name type="common">Asian soybean rust disease fungus</name>
    <dbReference type="NCBI Taxonomy" id="170000"/>
    <lineage>
        <taxon>Eukaryota</taxon>
        <taxon>Fungi</taxon>
        <taxon>Dikarya</taxon>
        <taxon>Basidiomycota</taxon>
        <taxon>Pucciniomycotina</taxon>
        <taxon>Pucciniomycetes</taxon>
        <taxon>Pucciniales</taxon>
        <taxon>Phakopsoraceae</taxon>
        <taxon>Phakopsora</taxon>
    </lineage>
</organism>
<sequence length="96" mass="11470">IKKNLLQELGNPLVSKNLEFYPEDSCGGNIYKLSQSIKWLHQFHRDFQAQMIIKGGKHYYIYEPAQISNGNVVLPIYFNTKKTKTFFQKFVFYMWR</sequence>
<evidence type="ECO:0000313" key="1">
    <source>
        <dbReference type="EMBL" id="CAH7668997.1"/>
    </source>
</evidence>
<dbReference type="Proteomes" id="UP001153365">
    <property type="component" value="Unassembled WGS sequence"/>
</dbReference>
<reference evidence="1" key="1">
    <citation type="submission" date="2022-06" db="EMBL/GenBank/DDBJ databases">
        <authorList>
            <consortium name="SYNGENTA / RWTH Aachen University"/>
        </authorList>
    </citation>
    <scope>NUCLEOTIDE SEQUENCE</scope>
</reference>
<feature type="non-terminal residue" evidence="1">
    <location>
        <position position="1"/>
    </location>
</feature>
<dbReference type="PANTHER" id="PTHR31912">
    <property type="entry name" value="IP13529P"/>
    <property type="match status" value="1"/>
</dbReference>
<keyword evidence="2" id="KW-1185">Reference proteome</keyword>
<accession>A0AAV0AKD1</accession>
<gene>
    <name evidence="1" type="ORF">PPACK8108_LOCUS3555</name>
</gene>
<dbReference type="EMBL" id="CALTRL010000634">
    <property type="protein sequence ID" value="CAH7668997.1"/>
    <property type="molecule type" value="Genomic_DNA"/>
</dbReference>
<protein>
    <submittedName>
        <fullName evidence="1">Uncharacterized protein</fullName>
    </submittedName>
</protein>
<name>A0AAV0AKD1_PHAPC</name>